<dbReference type="AlphaFoldDB" id="A0A653RXV8"/>
<evidence type="ECO:0008006" key="4">
    <source>
        <dbReference type="Google" id="ProtNLM"/>
    </source>
</evidence>
<proteinExistence type="predicted"/>
<protein>
    <recommendedName>
        <fullName evidence="4">Tetratricopeptide repeat protein</fullName>
    </recommendedName>
</protein>
<evidence type="ECO:0000313" key="2">
    <source>
        <dbReference type="EMBL" id="VXB59844.1"/>
    </source>
</evidence>
<organism evidence="2 3">
    <name type="scientific">Maribacter litoralis</name>
    <dbReference type="NCBI Taxonomy" id="2059726"/>
    <lineage>
        <taxon>Bacteria</taxon>
        <taxon>Pseudomonadati</taxon>
        <taxon>Bacteroidota</taxon>
        <taxon>Flavobacteriia</taxon>
        <taxon>Flavobacteriales</taxon>
        <taxon>Flavobacteriaceae</taxon>
        <taxon>Maribacter</taxon>
    </lineage>
</organism>
<dbReference type="RefSeq" id="WP_159302775.1">
    <property type="nucleotide sequence ID" value="NZ_LR733271.1"/>
</dbReference>
<keyword evidence="3" id="KW-1185">Reference proteome</keyword>
<gene>
    <name evidence="2" type="ORF">MARI151_30107</name>
</gene>
<sequence>MKKPLLVLFLFGTVSIFAQSTKSKIIKVAVPSYAKKPVPKNDITYMGAFANRTNAVLPFTEEEYKNALQFQDFTRFSSDTGTPDFLFALSGLTVKDLDLTIARSKANETYTVSIVPKKSADINVLTMYNGESVHYNSIPILPTADSQGKVIPEVITFKFDEEEKYLVTNDNDQAKGTPYLVQEYLKESLGDNFLTKKLVPILYNDYDIRANAEFEKFYYIKDKKTEGLEDETKAKVMAFKEMSAAFTNIDQLRAGKEQLQSFRTYWEDKLANYDLSSKSGKKVGWGLLINLYNVALMQEDFEGASKYMKMALETEEKKWVTKGKRNAYNKHYEAYTLNYDENSGERIYSEGYTPDPILATIASNKAAEANNITKAPGYVVKNGGEKMEGKISMRFSPKEQEEGNIVDISGDTTAKRVTVTYVNEKGKIKNASLKCKEVQEIVIEERVFEPVNPKKGLLKVGDAGLTGFNLNNNIFMERVYLGEGIKLFKDLTDLDTYYFGIEGQKKAETANAEYFASCPTLAKRIEDGEFASTLEDQIKIAKAYSEECK</sequence>
<evidence type="ECO:0000313" key="3">
    <source>
        <dbReference type="Proteomes" id="UP000430202"/>
    </source>
</evidence>
<keyword evidence="1" id="KW-0732">Signal</keyword>
<accession>A0A653RXV8</accession>
<evidence type="ECO:0000256" key="1">
    <source>
        <dbReference type="SAM" id="SignalP"/>
    </source>
</evidence>
<feature type="signal peptide" evidence="1">
    <location>
        <begin position="1"/>
        <end position="18"/>
    </location>
</feature>
<dbReference type="EMBL" id="CABWLR010000003">
    <property type="protein sequence ID" value="VXB59844.1"/>
    <property type="molecule type" value="Genomic_DNA"/>
</dbReference>
<dbReference type="Proteomes" id="UP000430202">
    <property type="component" value="Unassembled WGS sequence"/>
</dbReference>
<feature type="chain" id="PRO_5024978770" description="Tetratricopeptide repeat protein" evidence="1">
    <location>
        <begin position="19"/>
        <end position="549"/>
    </location>
</feature>
<reference evidence="2 3" key="1">
    <citation type="submission" date="2019-10" db="EMBL/GenBank/DDBJ databases">
        <authorList>
            <person name="Karimi E."/>
        </authorList>
    </citation>
    <scope>NUCLEOTIDE SEQUENCE [LARGE SCALE GENOMIC DNA]</scope>
    <source>
        <strain evidence="2">Maribacter sp. 151</strain>
    </source>
</reference>
<name>A0A653RXV8_9FLAO</name>